<dbReference type="EMBL" id="RSCL01000009">
    <property type="protein sequence ID" value="RUT05092.1"/>
    <property type="molecule type" value="Genomic_DNA"/>
</dbReference>
<dbReference type="Pfam" id="PF05016">
    <property type="entry name" value="ParE_toxin"/>
    <property type="match status" value="1"/>
</dbReference>
<name>A0A433VG81_9CYAN</name>
<evidence type="ECO:0000256" key="1">
    <source>
        <dbReference type="ARBA" id="ARBA00022649"/>
    </source>
</evidence>
<accession>A0A433VG81</accession>
<reference evidence="2" key="2">
    <citation type="journal article" date="2019" name="Genome Biol. Evol.">
        <title>Day and night: Metabolic profiles and evolutionary relationships of six axenic non-marine cyanobacteria.</title>
        <authorList>
            <person name="Will S.E."/>
            <person name="Henke P."/>
            <person name="Boedeker C."/>
            <person name="Huang S."/>
            <person name="Brinkmann H."/>
            <person name="Rohde M."/>
            <person name="Jarek M."/>
            <person name="Friedl T."/>
            <person name="Seufert S."/>
            <person name="Schumacher M."/>
            <person name="Overmann J."/>
            <person name="Neumann-Schaal M."/>
            <person name="Petersen J."/>
        </authorList>
    </citation>
    <scope>NUCLEOTIDE SEQUENCE [LARGE SCALE GENOMIC DNA]</scope>
    <source>
        <strain evidence="2">PCC 7102</strain>
    </source>
</reference>
<evidence type="ECO:0008006" key="4">
    <source>
        <dbReference type="Google" id="ProtNLM"/>
    </source>
</evidence>
<dbReference type="RefSeq" id="WP_201800755.1">
    <property type="nucleotide sequence ID" value="NZ_RSCL01000009.1"/>
</dbReference>
<protein>
    <recommendedName>
        <fullName evidence="4">Addiction module toxin RelE</fullName>
    </recommendedName>
</protein>
<evidence type="ECO:0000313" key="2">
    <source>
        <dbReference type="EMBL" id="RUT05092.1"/>
    </source>
</evidence>
<dbReference type="Gene3D" id="3.30.2310.20">
    <property type="entry name" value="RelE-like"/>
    <property type="match status" value="1"/>
</dbReference>
<dbReference type="Proteomes" id="UP000271624">
    <property type="component" value="Unassembled WGS sequence"/>
</dbReference>
<evidence type="ECO:0000313" key="3">
    <source>
        <dbReference type="Proteomes" id="UP000271624"/>
    </source>
</evidence>
<organism evidence="2 3">
    <name type="scientific">Dulcicalothrix desertica PCC 7102</name>
    <dbReference type="NCBI Taxonomy" id="232991"/>
    <lineage>
        <taxon>Bacteria</taxon>
        <taxon>Bacillati</taxon>
        <taxon>Cyanobacteriota</taxon>
        <taxon>Cyanophyceae</taxon>
        <taxon>Nostocales</taxon>
        <taxon>Calotrichaceae</taxon>
        <taxon>Dulcicalothrix</taxon>
    </lineage>
</organism>
<comment type="caution">
    <text evidence="2">The sequence shown here is derived from an EMBL/GenBank/DDBJ whole genome shotgun (WGS) entry which is preliminary data.</text>
</comment>
<reference evidence="2" key="1">
    <citation type="submission" date="2018-12" db="EMBL/GenBank/DDBJ databases">
        <authorList>
            <person name="Will S."/>
            <person name="Neumann-Schaal M."/>
            <person name="Henke P."/>
        </authorList>
    </citation>
    <scope>NUCLEOTIDE SEQUENCE</scope>
    <source>
        <strain evidence="2">PCC 7102</strain>
    </source>
</reference>
<sequence length="118" mass="13963">MLLCIIARQLKIGKIGGTYTLMYEIEYTPQAIEDLQFFRKNDQKQILDNIEIQLQYEPTVETRNRKQMRPNDLAAWELRIGKFRILYNVDEVVLIVEVQRIGEKQGNAFLFRGQQEDV</sequence>
<dbReference type="SUPFAM" id="SSF143011">
    <property type="entry name" value="RelE-like"/>
    <property type="match status" value="1"/>
</dbReference>
<dbReference type="InterPro" id="IPR035093">
    <property type="entry name" value="RelE/ParE_toxin_dom_sf"/>
</dbReference>
<dbReference type="AlphaFoldDB" id="A0A433VG81"/>
<dbReference type="InterPro" id="IPR007712">
    <property type="entry name" value="RelE/ParE_toxin"/>
</dbReference>
<keyword evidence="1" id="KW-1277">Toxin-antitoxin system</keyword>
<keyword evidence="3" id="KW-1185">Reference proteome</keyword>
<proteinExistence type="predicted"/>
<gene>
    <name evidence="2" type="ORF">DSM106972_039130</name>
</gene>